<keyword evidence="2" id="KW-1185">Reference proteome</keyword>
<evidence type="ECO:0000313" key="1">
    <source>
        <dbReference type="EMBL" id="SNT68039.1"/>
    </source>
</evidence>
<gene>
    <name evidence="1" type="ORF">SAMN06297382_0535</name>
</gene>
<dbReference type="AlphaFoldDB" id="A0A239PL42"/>
<protein>
    <submittedName>
        <fullName evidence="1">Uncharacterized protein</fullName>
    </submittedName>
</protein>
<name>A0A239PL42_9PROT</name>
<dbReference type="EMBL" id="FZQA01000001">
    <property type="protein sequence ID" value="SNT68039.1"/>
    <property type="molecule type" value="Genomic_DNA"/>
</dbReference>
<organism evidence="1 2">
    <name type="scientific">Amphiplicatus metriothermophilus</name>
    <dbReference type="NCBI Taxonomy" id="1519374"/>
    <lineage>
        <taxon>Bacteria</taxon>
        <taxon>Pseudomonadati</taxon>
        <taxon>Pseudomonadota</taxon>
        <taxon>Alphaproteobacteria</taxon>
        <taxon>Parvularculales</taxon>
        <taxon>Parvularculaceae</taxon>
        <taxon>Amphiplicatus</taxon>
    </lineage>
</organism>
<reference evidence="1 2" key="1">
    <citation type="submission" date="2017-07" db="EMBL/GenBank/DDBJ databases">
        <authorList>
            <person name="Sun Z.S."/>
            <person name="Albrecht U."/>
            <person name="Echele G."/>
            <person name="Lee C.C."/>
        </authorList>
    </citation>
    <scope>NUCLEOTIDE SEQUENCE [LARGE SCALE GENOMIC DNA]</scope>
    <source>
        <strain evidence="1 2">CGMCC 1.12710</strain>
    </source>
</reference>
<dbReference type="Proteomes" id="UP000198346">
    <property type="component" value="Unassembled WGS sequence"/>
</dbReference>
<sequence length="152" mass="15845">MPRGRAPFRLARPLCHRPLTRVAASRQLARGGWERRVCCVPGPRAGALSESLQSKGDCLMKWTTSAARLAAGAAAGVFLIGTASAGELADACVERLAADGRDTSGCACLEEKVEGDQALIDELTALGEIDDPAARYEAASAAAKTVMDACTR</sequence>
<proteinExistence type="predicted"/>
<evidence type="ECO:0000313" key="2">
    <source>
        <dbReference type="Proteomes" id="UP000198346"/>
    </source>
</evidence>
<accession>A0A239PL42</accession>